<feature type="transmembrane region" description="Helical" evidence="1">
    <location>
        <begin position="252"/>
        <end position="276"/>
    </location>
</feature>
<feature type="transmembrane region" description="Helical" evidence="1">
    <location>
        <begin position="215"/>
        <end position="232"/>
    </location>
</feature>
<feature type="transmembrane region" description="Helical" evidence="1">
    <location>
        <begin position="145"/>
        <end position="178"/>
    </location>
</feature>
<organism evidence="2 3">
    <name type="scientific">Candidatus Amesbacteria bacterium GW2011_GWC1_47_15</name>
    <dbReference type="NCBI Taxonomy" id="1618364"/>
    <lineage>
        <taxon>Bacteria</taxon>
        <taxon>Candidatus Amesiibacteriota</taxon>
    </lineage>
</organism>
<feature type="transmembrane region" description="Helical" evidence="1">
    <location>
        <begin position="184"/>
        <end position="208"/>
    </location>
</feature>
<gene>
    <name evidence="2" type="ORF">UX86_C0005G0017</name>
</gene>
<dbReference type="STRING" id="1618364.UX86_C0005G0017"/>
<name>A0A0G1S5H4_9BACT</name>
<reference evidence="2 3" key="1">
    <citation type="journal article" date="2015" name="Nature">
        <title>rRNA introns, odd ribosomes, and small enigmatic genomes across a large radiation of phyla.</title>
        <authorList>
            <person name="Brown C.T."/>
            <person name="Hug L.A."/>
            <person name="Thomas B.C."/>
            <person name="Sharon I."/>
            <person name="Castelle C.J."/>
            <person name="Singh A."/>
            <person name="Wilkins M.J."/>
            <person name="Williams K.H."/>
            <person name="Banfield J.F."/>
        </authorList>
    </citation>
    <scope>NUCLEOTIDE SEQUENCE [LARGE SCALE GENOMIC DNA]</scope>
</reference>
<feature type="transmembrane region" description="Helical" evidence="1">
    <location>
        <begin position="283"/>
        <end position="304"/>
    </location>
</feature>
<dbReference type="EMBL" id="LCNU01000005">
    <property type="protein sequence ID" value="KKU64734.1"/>
    <property type="molecule type" value="Genomic_DNA"/>
</dbReference>
<feature type="transmembrane region" description="Helical" evidence="1">
    <location>
        <begin position="112"/>
        <end position="133"/>
    </location>
</feature>
<comment type="caution">
    <text evidence="2">The sequence shown here is derived from an EMBL/GenBank/DDBJ whole genome shotgun (WGS) entry which is preliminary data.</text>
</comment>
<keyword evidence="1" id="KW-0812">Transmembrane</keyword>
<dbReference type="Proteomes" id="UP000034502">
    <property type="component" value="Unassembled WGS sequence"/>
</dbReference>
<feature type="transmembrane region" description="Helical" evidence="1">
    <location>
        <begin position="70"/>
        <end position="92"/>
    </location>
</feature>
<evidence type="ECO:0000313" key="3">
    <source>
        <dbReference type="Proteomes" id="UP000034502"/>
    </source>
</evidence>
<evidence type="ECO:0008006" key="4">
    <source>
        <dbReference type="Google" id="ProtNLM"/>
    </source>
</evidence>
<accession>A0A0G1S5H4</accession>
<sequence>MKSLLPWLALGLAIRLILIPLTLHPDIRGHYLGAYFITRHGAFFSVYDFISRLPRDDVYTRLYGDNFLVYSPLTYWFHAAVLSIESAVIPWGLFVSLEQDIGAAIAMPGIPWLLYLLKLPYLLIDALGLWFLLKIVREKHRLQACILWVLNLPLIYSAYMMGQFDTFLVVSILAAVYFSKSDRPVLGAVALAVGAGFKPFPLFLVPFLPGLKIKNIFAGLFTYFLIILPYLPSPGFRQYALLAQHTDKMWYAGIPISGSQYLSLFMVGYVFIFWMFHYFPKKLPVWGWLLAVLLLFYSVTHYHPQWFAWISPLLILAAVNSPRVWLPVSALVACWVGVVLSFEPSLNLGLFGLPGNIFREINRFYPADRLVSFIRSAFAATSLALLSAIQSHETPKD</sequence>
<evidence type="ECO:0000313" key="2">
    <source>
        <dbReference type="EMBL" id="KKU64734.1"/>
    </source>
</evidence>
<keyword evidence="1" id="KW-1133">Transmembrane helix</keyword>
<keyword evidence="1" id="KW-0472">Membrane</keyword>
<evidence type="ECO:0000256" key="1">
    <source>
        <dbReference type="SAM" id="Phobius"/>
    </source>
</evidence>
<dbReference type="AlphaFoldDB" id="A0A0G1S5H4"/>
<feature type="transmembrane region" description="Helical" evidence="1">
    <location>
        <begin position="370"/>
        <end position="389"/>
    </location>
</feature>
<protein>
    <recommendedName>
        <fullName evidence="4">DUF2029 domain-containing protein</fullName>
    </recommendedName>
</protein>
<proteinExistence type="predicted"/>
<feature type="transmembrane region" description="Helical" evidence="1">
    <location>
        <begin position="324"/>
        <end position="350"/>
    </location>
</feature>